<dbReference type="Gene3D" id="1.10.1040.10">
    <property type="entry name" value="N-(1-d-carboxylethyl)-l-norvaline Dehydrogenase, domain 2"/>
    <property type="match status" value="1"/>
</dbReference>
<dbReference type="Pfam" id="PF08125">
    <property type="entry name" value="Mannitol_dh_C"/>
    <property type="match status" value="1"/>
</dbReference>
<dbReference type="InterPro" id="IPR008927">
    <property type="entry name" value="6-PGluconate_DH-like_C_sf"/>
</dbReference>
<reference evidence="7 8" key="1">
    <citation type="journal article" date="2014" name="Syst. Appl. Microbiol.">
        <title>Genomic insights into the taxonomic status of the three subspecies of Bacillus subtilis.</title>
        <authorList>
            <person name="Yi H."/>
            <person name="Chun J."/>
            <person name="Cha C.J."/>
        </authorList>
    </citation>
    <scope>NUCLEOTIDE SEQUENCE [LARGE SCALE GENOMIC DNA]</scope>
    <source>
        <strain evidence="7 8">KCTC 13429</strain>
    </source>
</reference>
<comment type="pathway">
    <text evidence="4">Carbohydrate metabolism; pentose and glucuronate interconversion.</text>
</comment>
<dbReference type="PRINTS" id="PR00084">
    <property type="entry name" value="MTLDHDRGNASE"/>
</dbReference>
<dbReference type="GO" id="GO:0019592">
    <property type="term" value="P:mannitol catabolic process"/>
    <property type="evidence" value="ECO:0007669"/>
    <property type="project" value="TreeGrafter"/>
</dbReference>
<evidence type="ECO:0000313" key="8">
    <source>
        <dbReference type="Proteomes" id="UP000011182"/>
    </source>
</evidence>
<accession>A0A9W5LHR3</accession>
<dbReference type="PANTHER" id="PTHR30524:SF0">
    <property type="entry name" value="ALTRONATE OXIDOREDUCTASE-RELATED"/>
    <property type="match status" value="1"/>
</dbReference>
<evidence type="ECO:0000256" key="3">
    <source>
        <dbReference type="ARBA" id="ARBA00048615"/>
    </source>
</evidence>
<dbReference type="SUPFAM" id="SSF51735">
    <property type="entry name" value="NAD(P)-binding Rossmann-fold domains"/>
    <property type="match status" value="1"/>
</dbReference>
<dbReference type="InterPro" id="IPR013118">
    <property type="entry name" value="Mannitol_DH_C"/>
</dbReference>
<comment type="catalytic activity">
    <reaction evidence="3">
        <text>D-mannitol 1-phosphate + NAD(+) = beta-D-fructose 6-phosphate + NADH + H(+)</text>
        <dbReference type="Rhea" id="RHEA:19661"/>
        <dbReference type="ChEBI" id="CHEBI:15378"/>
        <dbReference type="ChEBI" id="CHEBI:57540"/>
        <dbReference type="ChEBI" id="CHEBI:57634"/>
        <dbReference type="ChEBI" id="CHEBI:57945"/>
        <dbReference type="ChEBI" id="CHEBI:61381"/>
        <dbReference type="EC" id="1.1.1.17"/>
    </reaction>
</comment>
<feature type="binding site" evidence="4">
    <location>
        <begin position="21"/>
        <end position="32"/>
    </location>
    <ligand>
        <name>NAD(+)</name>
        <dbReference type="ChEBI" id="CHEBI:57540"/>
    </ligand>
</feature>
<dbReference type="Proteomes" id="UP000011182">
    <property type="component" value="Unassembled WGS sequence"/>
</dbReference>
<protein>
    <recommendedName>
        <fullName evidence="4">Altronate oxidoreductase</fullName>
        <ecNumber evidence="4">1.1.1.58</ecNumber>
    </recommendedName>
    <alternativeName>
        <fullName evidence="4">Tagaturonate dehydrogenase</fullName>
    </alternativeName>
    <alternativeName>
        <fullName evidence="4">Tagaturonate reductase</fullName>
    </alternativeName>
</protein>
<evidence type="ECO:0000259" key="5">
    <source>
        <dbReference type="Pfam" id="PF01232"/>
    </source>
</evidence>
<dbReference type="NCBIfam" id="NF002969">
    <property type="entry name" value="PRK03643.1"/>
    <property type="match status" value="1"/>
</dbReference>
<dbReference type="InterPro" id="IPR000669">
    <property type="entry name" value="Mannitol_DH"/>
</dbReference>
<keyword evidence="8" id="KW-1185">Reference proteome</keyword>
<feature type="domain" description="Mannitol dehydrogenase C-terminal" evidence="6">
    <location>
        <begin position="275"/>
        <end position="462"/>
    </location>
</feature>
<name>A0A9W5LHR3_9BACI</name>
<comment type="catalytic activity">
    <reaction evidence="4">
        <text>D-altronate + NAD(+) = keto-D-tagaturonate + NADH + H(+)</text>
        <dbReference type="Rhea" id="RHEA:17813"/>
        <dbReference type="ChEBI" id="CHEBI:15378"/>
        <dbReference type="ChEBI" id="CHEBI:17360"/>
        <dbReference type="ChEBI" id="CHEBI:17886"/>
        <dbReference type="ChEBI" id="CHEBI:57540"/>
        <dbReference type="ChEBI" id="CHEBI:57945"/>
        <dbReference type="EC" id="1.1.1.58"/>
    </reaction>
</comment>
<keyword evidence="1 4" id="KW-0560">Oxidoreductase</keyword>
<dbReference type="EC" id="1.1.1.58" evidence="4"/>
<dbReference type="HAMAP" id="MF_00670">
    <property type="entry name" value="Altron_oxidoreduct"/>
    <property type="match status" value="1"/>
</dbReference>
<dbReference type="InterPro" id="IPR023668">
    <property type="entry name" value="Altronate_OxRdtase"/>
</dbReference>
<comment type="similarity">
    <text evidence="4">Belongs to the mannitol dehydrogenase family. UxaB subfamily.</text>
</comment>
<evidence type="ECO:0000256" key="4">
    <source>
        <dbReference type="HAMAP-Rule" id="MF_00670"/>
    </source>
</evidence>
<dbReference type="GO" id="GO:0008926">
    <property type="term" value="F:mannitol-1-phosphate 5-dehydrogenase activity"/>
    <property type="evidence" value="ECO:0007669"/>
    <property type="project" value="UniProtKB-EC"/>
</dbReference>
<dbReference type="InterPro" id="IPR013328">
    <property type="entry name" value="6PGD_dom2"/>
</dbReference>
<dbReference type="GO" id="GO:0005829">
    <property type="term" value="C:cytosol"/>
    <property type="evidence" value="ECO:0007669"/>
    <property type="project" value="TreeGrafter"/>
</dbReference>
<feature type="domain" description="Mannitol dehydrogenase N-terminal" evidence="5">
    <location>
        <begin position="19"/>
        <end position="259"/>
    </location>
</feature>
<evidence type="ECO:0000313" key="7">
    <source>
        <dbReference type="EMBL" id="ELS60929.1"/>
    </source>
</evidence>
<organism evidence="7 8">
    <name type="scientific">Bacillus inaquosorum KCTC 13429</name>
    <dbReference type="NCBI Taxonomy" id="1236548"/>
    <lineage>
        <taxon>Bacteria</taxon>
        <taxon>Bacillati</taxon>
        <taxon>Bacillota</taxon>
        <taxon>Bacilli</taxon>
        <taxon>Bacillales</taxon>
        <taxon>Bacillaceae</taxon>
        <taxon>Bacillus</taxon>
    </lineage>
</organism>
<dbReference type="Gene3D" id="3.40.50.720">
    <property type="entry name" value="NAD(P)-binding Rossmann-like Domain"/>
    <property type="match status" value="1"/>
</dbReference>
<dbReference type="PANTHER" id="PTHR30524">
    <property type="entry name" value="MANNITOL-1-PHOSPHATE 5-DEHYDROGENASE"/>
    <property type="match status" value="1"/>
</dbReference>
<evidence type="ECO:0000259" key="6">
    <source>
        <dbReference type="Pfam" id="PF08125"/>
    </source>
</evidence>
<dbReference type="EMBL" id="AMXN01000004">
    <property type="protein sequence ID" value="ELS60929.1"/>
    <property type="molecule type" value="Genomic_DNA"/>
</dbReference>
<dbReference type="AlphaFoldDB" id="A0A9W5LHR3"/>
<dbReference type="SUPFAM" id="SSF48179">
    <property type="entry name" value="6-phosphogluconate dehydrogenase C-terminal domain-like"/>
    <property type="match status" value="1"/>
</dbReference>
<gene>
    <name evidence="4" type="primary">uxaB</name>
    <name evidence="7" type="ORF">BSI_23890</name>
</gene>
<dbReference type="GO" id="GO:0019698">
    <property type="term" value="P:D-galacturonate catabolic process"/>
    <property type="evidence" value="ECO:0007669"/>
    <property type="project" value="TreeGrafter"/>
</dbReference>
<keyword evidence="2 4" id="KW-0520">NAD</keyword>
<proteinExistence type="inferred from homology"/>
<sequence>MKVQKLNKNLYDHYTEYPEKILQFGEGNFLRGFVDWQIDQLNQHSDFNGSVAVVQPRGSEKIKRLNQQDGLYTLFLQGMKDGEAVNEHMIINSISRGIDLFSDYEAYKKLASSEELRFIISNTTEAGIVCDEKDRLEDRPQRTFPGKLTAFLYFRYQAFKGDRTKGCVLIPCELIKNNGEKLKETILQYADLWKLEEGFTQWIHEANTFCNSLVDRIVPGFPVDSIDEITADLGYQDDLIVVGEQYYLWVIEGPDWIGEELSFAAAGLHTKIVSDLTPYRTKKVRILNGAHTAMTSVALLYGLKTVRDAVEHPKVGRFIREMIHDEILPVLKMEGLSQYADDVLNRFKNPYIKHYLESIALNSISKFKTRNLPTIQEYAEQKGQLPERLVFSFSALLYFYYGNEKLQDDPAVLQFFKEVWNQESGDMFRIASRVLSEQRLWGTDLNEIPKLTDRVADYLDHIHELGMQLALEQCCTQGGEVR</sequence>
<evidence type="ECO:0000256" key="2">
    <source>
        <dbReference type="ARBA" id="ARBA00023027"/>
    </source>
</evidence>
<dbReference type="GO" id="GO:0009026">
    <property type="term" value="F:tagaturonate reductase activity"/>
    <property type="evidence" value="ECO:0007669"/>
    <property type="project" value="UniProtKB-UniRule"/>
</dbReference>
<comment type="caution">
    <text evidence="7">The sequence shown here is derived from an EMBL/GenBank/DDBJ whole genome shotgun (WGS) entry which is preliminary data.</text>
</comment>
<evidence type="ECO:0000256" key="1">
    <source>
        <dbReference type="ARBA" id="ARBA00023002"/>
    </source>
</evidence>
<dbReference type="InterPro" id="IPR013131">
    <property type="entry name" value="Mannitol_DH_N"/>
</dbReference>
<dbReference type="InterPro" id="IPR036291">
    <property type="entry name" value="NAD(P)-bd_dom_sf"/>
</dbReference>
<dbReference type="Pfam" id="PF01232">
    <property type="entry name" value="Mannitol_dh"/>
    <property type="match status" value="1"/>
</dbReference>